<sequence length="53" mass="5848">MVPVLSVIGIYCLNPITSSKKAYVFPDVFSINTIWIIRAKSPVKLSAPRLSVN</sequence>
<dbReference type="EMBL" id="OC896143">
    <property type="protein sequence ID" value="CAD7647948.1"/>
    <property type="molecule type" value="Genomic_DNA"/>
</dbReference>
<evidence type="ECO:0000313" key="2">
    <source>
        <dbReference type="Proteomes" id="UP000759131"/>
    </source>
</evidence>
<keyword evidence="2" id="KW-1185">Reference proteome</keyword>
<dbReference type="EMBL" id="CAJPIZ010041568">
    <property type="protein sequence ID" value="CAG2121743.1"/>
    <property type="molecule type" value="Genomic_DNA"/>
</dbReference>
<protein>
    <submittedName>
        <fullName evidence="1">Uncharacterized protein</fullName>
    </submittedName>
</protein>
<accession>A0A7R9LU78</accession>
<proteinExistence type="predicted"/>
<evidence type="ECO:0000313" key="1">
    <source>
        <dbReference type="EMBL" id="CAD7647948.1"/>
    </source>
</evidence>
<gene>
    <name evidence="1" type="ORF">OSB1V03_LOCUS21689</name>
</gene>
<dbReference type="Proteomes" id="UP000759131">
    <property type="component" value="Unassembled WGS sequence"/>
</dbReference>
<reference evidence="1" key="1">
    <citation type="submission" date="2020-11" db="EMBL/GenBank/DDBJ databases">
        <authorList>
            <person name="Tran Van P."/>
        </authorList>
    </citation>
    <scope>NUCLEOTIDE SEQUENCE</scope>
</reference>
<organism evidence="1">
    <name type="scientific">Medioppia subpectinata</name>
    <dbReference type="NCBI Taxonomy" id="1979941"/>
    <lineage>
        <taxon>Eukaryota</taxon>
        <taxon>Metazoa</taxon>
        <taxon>Ecdysozoa</taxon>
        <taxon>Arthropoda</taxon>
        <taxon>Chelicerata</taxon>
        <taxon>Arachnida</taxon>
        <taxon>Acari</taxon>
        <taxon>Acariformes</taxon>
        <taxon>Sarcoptiformes</taxon>
        <taxon>Oribatida</taxon>
        <taxon>Brachypylina</taxon>
        <taxon>Oppioidea</taxon>
        <taxon>Oppiidae</taxon>
        <taxon>Medioppia</taxon>
    </lineage>
</organism>
<dbReference type="AlphaFoldDB" id="A0A7R9LU78"/>
<name>A0A7R9LU78_9ACAR</name>